<dbReference type="PANTHER" id="PTHR42973">
    <property type="entry name" value="BINDING OXIDOREDUCTASE, PUTATIVE (AFU_ORTHOLOGUE AFUA_1G17690)-RELATED"/>
    <property type="match status" value="1"/>
</dbReference>
<reference evidence="7" key="2">
    <citation type="submission" date="2023-01" db="EMBL/GenBank/DDBJ databases">
        <authorList>
            <person name="Petersen C."/>
        </authorList>
    </citation>
    <scope>NUCLEOTIDE SEQUENCE</scope>
    <source>
        <strain evidence="7">IBT 15450</strain>
    </source>
</reference>
<feature type="chain" id="PRO_5042103139" description="FAD-binding PCMH-type domain-containing protein" evidence="5">
    <location>
        <begin position="20"/>
        <end position="406"/>
    </location>
</feature>
<proteinExistence type="inferred from homology"/>
<dbReference type="Gene3D" id="3.30.465.10">
    <property type="match status" value="1"/>
</dbReference>
<dbReference type="Pfam" id="PF01565">
    <property type="entry name" value="FAD_binding_4"/>
    <property type="match status" value="1"/>
</dbReference>
<dbReference type="AlphaFoldDB" id="A0AAD6I8M1"/>
<dbReference type="SUPFAM" id="SSF56176">
    <property type="entry name" value="FAD-binding/transporter-associated domain-like"/>
    <property type="match status" value="1"/>
</dbReference>
<evidence type="ECO:0000256" key="2">
    <source>
        <dbReference type="ARBA" id="ARBA00022630"/>
    </source>
</evidence>
<keyword evidence="8" id="KW-1185">Reference proteome</keyword>
<evidence type="ECO:0000256" key="1">
    <source>
        <dbReference type="ARBA" id="ARBA00005466"/>
    </source>
</evidence>
<dbReference type="InterPro" id="IPR016166">
    <property type="entry name" value="FAD-bd_PCMH"/>
</dbReference>
<evidence type="ECO:0000256" key="4">
    <source>
        <dbReference type="ARBA" id="ARBA00023002"/>
    </source>
</evidence>
<keyword evidence="4" id="KW-0560">Oxidoreductase</keyword>
<feature type="signal peptide" evidence="5">
    <location>
        <begin position="1"/>
        <end position="19"/>
    </location>
</feature>
<dbReference type="GO" id="GO:0071949">
    <property type="term" value="F:FAD binding"/>
    <property type="evidence" value="ECO:0007669"/>
    <property type="project" value="InterPro"/>
</dbReference>
<dbReference type="InterPro" id="IPR006094">
    <property type="entry name" value="Oxid_FAD_bind_N"/>
</dbReference>
<comment type="caution">
    <text evidence="7">The sequence shown here is derived from an EMBL/GenBank/DDBJ whole genome shotgun (WGS) entry which is preliminary data.</text>
</comment>
<comment type="similarity">
    <text evidence="1">Belongs to the oxygen-dependent FAD-linked oxidoreductase family.</text>
</comment>
<keyword evidence="2" id="KW-0285">Flavoprotein</keyword>
<accession>A0AAD6I8M1</accession>
<evidence type="ECO:0000313" key="8">
    <source>
        <dbReference type="Proteomes" id="UP001219568"/>
    </source>
</evidence>
<dbReference type="Proteomes" id="UP001219568">
    <property type="component" value="Unassembled WGS sequence"/>
</dbReference>
<organism evidence="7 8">
    <name type="scientific">Penicillium canescens</name>
    <dbReference type="NCBI Taxonomy" id="5083"/>
    <lineage>
        <taxon>Eukaryota</taxon>
        <taxon>Fungi</taxon>
        <taxon>Dikarya</taxon>
        <taxon>Ascomycota</taxon>
        <taxon>Pezizomycotina</taxon>
        <taxon>Eurotiomycetes</taxon>
        <taxon>Eurotiomycetidae</taxon>
        <taxon>Eurotiales</taxon>
        <taxon>Aspergillaceae</taxon>
        <taxon>Penicillium</taxon>
    </lineage>
</organism>
<evidence type="ECO:0000256" key="5">
    <source>
        <dbReference type="SAM" id="SignalP"/>
    </source>
</evidence>
<dbReference type="InterPro" id="IPR036318">
    <property type="entry name" value="FAD-bd_PCMH-like_sf"/>
</dbReference>
<dbReference type="EMBL" id="JAQJZL010000010">
    <property type="protein sequence ID" value="KAJ6035081.1"/>
    <property type="molecule type" value="Genomic_DNA"/>
</dbReference>
<evidence type="ECO:0000256" key="3">
    <source>
        <dbReference type="ARBA" id="ARBA00022827"/>
    </source>
</evidence>
<evidence type="ECO:0000313" key="7">
    <source>
        <dbReference type="EMBL" id="KAJ6035081.1"/>
    </source>
</evidence>
<sequence length="406" mass="43997">MLLFALVIAGIFGPIGSYATPVGPSACSNITLHLGSPKVVSSELNLKYINSTEYYNTLQDAYKPSCIVYPKSSQDVSVALQAIRAADSRFAIKAGGHNPNTFYSSVDDGVLIDLSSLNAKSYDPDTTLATYGPGGTFGDLYNYFVRYGRTVVGARLAGVGTGLALGGGMSYLSPQYGMACDSFRELEIVLPDGEIVTASNTSNPDLFFASRGGGGNAYGVVTKYTVQSRPAGQFFAGNIIYTFQQKDTVLEAIRNFIQYNNNPKASIIGTYEKLPTPDLNLNLDEVIIMFLVYDGQDSGSAFANFTSIPYLINTLSIKTYPEVVNMPIPYATEISRGANIFRVGVHRTDTDEYKTAMDKWRDWGESNKGKYLLLSLDFQPVPKSLTDASKAQGEMPCRCPTARGFG</sequence>
<reference evidence="7" key="1">
    <citation type="journal article" date="2023" name="IMA Fungus">
        <title>Comparative genomic study of the Penicillium genus elucidates a diverse pangenome and 15 lateral gene transfer events.</title>
        <authorList>
            <person name="Petersen C."/>
            <person name="Sorensen T."/>
            <person name="Nielsen M.R."/>
            <person name="Sondergaard T.E."/>
            <person name="Sorensen J.L."/>
            <person name="Fitzpatrick D.A."/>
            <person name="Frisvad J.C."/>
            <person name="Nielsen K.L."/>
        </authorList>
    </citation>
    <scope>NUCLEOTIDE SEQUENCE</scope>
    <source>
        <strain evidence="7">IBT 15450</strain>
    </source>
</reference>
<dbReference type="PROSITE" id="PS51387">
    <property type="entry name" value="FAD_PCMH"/>
    <property type="match status" value="1"/>
</dbReference>
<dbReference type="PANTHER" id="PTHR42973:SF22">
    <property type="entry name" value="FAD-BINDING PCMH-TYPE DOMAIN-CONTAINING PROTEIN-RELATED"/>
    <property type="match status" value="1"/>
</dbReference>
<gene>
    <name evidence="7" type="ORF">N7460_009256</name>
</gene>
<dbReference type="GO" id="GO:0016491">
    <property type="term" value="F:oxidoreductase activity"/>
    <property type="evidence" value="ECO:0007669"/>
    <property type="project" value="UniProtKB-KW"/>
</dbReference>
<dbReference type="InterPro" id="IPR050416">
    <property type="entry name" value="FAD-linked_Oxidoreductase"/>
</dbReference>
<keyword evidence="3" id="KW-0274">FAD</keyword>
<keyword evidence="5" id="KW-0732">Signal</keyword>
<evidence type="ECO:0000259" key="6">
    <source>
        <dbReference type="PROSITE" id="PS51387"/>
    </source>
</evidence>
<feature type="domain" description="FAD-binding PCMH-type" evidence="6">
    <location>
        <begin position="60"/>
        <end position="231"/>
    </location>
</feature>
<protein>
    <recommendedName>
        <fullName evidence="6">FAD-binding PCMH-type domain-containing protein</fullName>
    </recommendedName>
</protein>
<name>A0AAD6I8M1_PENCN</name>
<dbReference type="InterPro" id="IPR016169">
    <property type="entry name" value="FAD-bd_PCMH_sub2"/>
</dbReference>